<name>A0AAD7JJH0_9AGAR</name>
<protein>
    <submittedName>
        <fullName evidence="1">Uncharacterized protein</fullName>
    </submittedName>
</protein>
<proteinExistence type="predicted"/>
<evidence type="ECO:0000313" key="1">
    <source>
        <dbReference type="EMBL" id="KAJ7766149.1"/>
    </source>
</evidence>
<accession>A0AAD7JJH0</accession>
<dbReference type="EMBL" id="JARKIB010000024">
    <property type="protein sequence ID" value="KAJ7766149.1"/>
    <property type="molecule type" value="Genomic_DNA"/>
</dbReference>
<dbReference type="AlphaFoldDB" id="A0AAD7JJH0"/>
<organism evidence="1 2">
    <name type="scientific">Mycena metata</name>
    <dbReference type="NCBI Taxonomy" id="1033252"/>
    <lineage>
        <taxon>Eukaryota</taxon>
        <taxon>Fungi</taxon>
        <taxon>Dikarya</taxon>
        <taxon>Basidiomycota</taxon>
        <taxon>Agaricomycotina</taxon>
        <taxon>Agaricomycetes</taxon>
        <taxon>Agaricomycetidae</taxon>
        <taxon>Agaricales</taxon>
        <taxon>Marasmiineae</taxon>
        <taxon>Mycenaceae</taxon>
        <taxon>Mycena</taxon>
    </lineage>
</organism>
<evidence type="ECO:0000313" key="2">
    <source>
        <dbReference type="Proteomes" id="UP001215598"/>
    </source>
</evidence>
<sequence>MSPTALEIQDICDYICDILRDSIPNLRTCSLISPVFTPSAQRHIFREIDFLYPNDAFETPAIAVMIQMARRLGSILAQSPYLIRFIRSLSVVLDQQVLAHLIDIQFTHLDSLTLEGPNGGKSPLLEELTTLGAHWVAYPTLRELNLMSIIFADMRSLSALFSGCTSPFELVTLDDVMVVGFSSLPIIAPPESGILKPIWTKALSITYYSLDEREVGWLIDPLCPLDVSTLQEMHIWTEATTTIVNLMRSVRLSLHTLRIDAMSVTRSFRLADFPGLTTIEVAGGLGGSDAISTLLASIGTTVTRLQNVTVRISVLGTPNDNSLRRLDSVVADLDAPALAAVHVRISRARVLSVYTEENFIERMQGLRALFPKLSPRGYLRLTYISDGIEGEL</sequence>
<dbReference type="Proteomes" id="UP001215598">
    <property type="component" value="Unassembled WGS sequence"/>
</dbReference>
<comment type="caution">
    <text evidence="1">The sequence shown here is derived from an EMBL/GenBank/DDBJ whole genome shotgun (WGS) entry which is preliminary data.</text>
</comment>
<keyword evidence="2" id="KW-1185">Reference proteome</keyword>
<reference evidence="1" key="1">
    <citation type="submission" date="2023-03" db="EMBL/GenBank/DDBJ databases">
        <title>Massive genome expansion in bonnet fungi (Mycena s.s.) driven by repeated elements and novel gene families across ecological guilds.</title>
        <authorList>
            <consortium name="Lawrence Berkeley National Laboratory"/>
            <person name="Harder C.B."/>
            <person name="Miyauchi S."/>
            <person name="Viragh M."/>
            <person name="Kuo A."/>
            <person name="Thoen E."/>
            <person name="Andreopoulos B."/>
            <person name="Lu D."/>
            <person name="Skrede I."/>
            <person name="Drula E."/>
            <person name="Henrissat B."/>
            <person name="Morin E."/>
            <person name="Kohler A."/>
            <person name="Barry K."/>
            <person name="LaButti K."/>
            <person name="Morin E."/>
            <person name="Salamov A."/>
            <person name="Lipzen A."/>
            <person name="Mereny Z."/>
            <person name="Hegedus B."/>
            <person name="Baldrian P."/>
            <person name="Stursova M."/>
            <person name="Weitz H."/>
            <person name="Taylor A."/>
            <person name="Grigoriev I.V."/>
            <person name="Nagy L.G."/>
            <person name="Martin F."/>
            <person name="Kauserud H."/>
        </authorList>
    </citation>
    <scope>NUCLEOTIDE SEQUENCE</scope>
    <source>
        <strain evidence="1">CBHHK182m</strain>
    </source>
</reference>
<gene>
    <name evidence="1" type="ORF">B0H16DRAFT_1523227</name>
</gene>